<protein>
    <recommendedName>
        <fullName evidence="5">Tryptophan-associated transmembrane protein (Trp_oprn_chp)</fullName>
    </recommendedName>
</protein>
<dbReference type="Proteomes" id="UP001501490">
    <property type="component" value="Unassembled WGS sequence"/>
</dbReference>
<feature type="transmembrane region" description="Helical" evidence="2">
    <location>
        <begin position="115"/>
        <end position="133"/>
    </location>
</feature>
<comment type="caution">
    <text evidence="3">The sequence shown here is derived from an EMBL/GenBank/DDBJ whole genome shotgun (WGS) entry which is preliminary data.</text>
</comment>
<evidence type="ECO:0000256" key="1">
    <source>
        <dbReference type="SAM" id="MobiDB-lite"/>
    </source>
</evidence>
<sequence>MPDLRSWRLPVAIVLLVALTVRVGAALIALMDGAVAGLDPLLYLASAGVGPGEVVVAIGLAAMCWWAAADDVPGIRVVAGIGAALVAVQVLLTGAAAVATFALGGGALGMRLASLLAQLTWLVVPVVTAIVLLRVARSAGEKEPVPEVGPGDQAPAGQARAEIEAPEVVQPYREAAGWAPDEAAGAVWTSAGEAAKGAAASGWGSSASAGTDWGGLEGEPPAPDSRPQSD</sequence>
<name>A0ABP6ZH26_9ACTN</name>
<feature type="compositionally biased region" description="Low complexity" evidence="1">
    <location>
        <begin position="198"/>
        <end position="210"/>
    </location>
</feature>
<gene>
    <name evidence="3" type="ORF">GCM10022236_06550</name>
</gene>
<evidence type="ECO:0000313" key="3">
    <source>
        <dbReference type="EMBL" id="GAA3607434.1"/>
    </source>
</evidence>
<feature type="transmembrane region" description="Helical" evidence="2">
    <location>
        <begin position="77"/>
        <end position="103"/>
    </location>
</feature>
<keyword evidence="2" id="KW-1133">Transmembrane helix</keyword>
<dbReference type="EMBL" id="BAABAB010000005">
    <property type="protein sequence ID" value="GAA3607434.1"/>
    <property type="molecule type" value="Genomic_DNA"/>
</dbReference>
<keyword evidence="2" id="KW-0812">Transmembrane</keyword>
<feature type="region of interest" description="Disordered" evidence="1">
    <location>
        <begin position="198"/>
        <end position="230"/>
    </location>
</feature>
<evidence type="ECO:0000256" key="2">
    <source>
        <dbReference type="SAM" id="Phobius"/>
    </source>
</evidence>
<organism evidence="3 4">
    <name type="scientific">Microlunatus ginsengisoli</name>
    <dbReference type="NCBI Taxonomy" id="363863"/>
    <lineage>
        <taxon>Bacteria</taxon>
        <taxon>Bacillati</taxon>
        <taxon>Actinomycetota</taxon>
        <taxon>Actinomycetes</taxon>
        <taxon>Propionibacteriales</taxon>
        <taxon>Propionibacteriaceae</taxon>
        <taxon>Microlunatus</taxon>
    </lineage>
</organism>
<accession>A0ABP6ZH26</accession>
<evidence type="ECO:0000313" key="4">
    <source>
        <dbReference type="Proteomes" id="UP001501490"/>
    </source>
</evidence>
<keyword evidence="2" id="KW-0472">Membrane</keyword>
<evidence type="ECO:0008006" key="5">
    <source>
        <dbReference type="Google" id="ProtNLM"/>
    </source>
</evidence>
<feature type="transmembrane region" description="Helical" evidence="2">
    <location>
        <begin position="41"/>
        <end position="65"/>
    </location>
</feature>
<reference evidence="4" key="1">
    <citation type="journal article" date="2019" name="Int. J. Syst. Evol. Microbiol.">
        <title>The Global Catalogue of Microorganisms (GCM) 10K type strain sequencing project: providing services to taxonomists for standard genome sequencing and annotation.</title>
        <authorList>
            <consortium name="The Broad Institute Genomics Platform"/>
            <consortium name="The Broad Institute Genome Sequencing Center for Infectious Disease"/>
            <person name="Wu L."/>
            <person name="Ma J."/>
        </authorList>
    </citation>
    <scope>NUCLEOTIDE SEQUENCE [LARGE SCALE GENOMIC DNA]</scope>
    <source>
        <strain evidence="4">JCM 16929</strain>
    </source>
</reference>
<keyword evidence="4" id="KW-1185">Reference proteome</keyword>
<proteinExistence type="predicted"/>
<dbReference type="RefSeq" id="WP_344801652.1">
    <property type="nucleotide sequence ID" value="NZ_BAABAB010000005.1"/>
</dbReference>